<feature type="domain" description="Trehalose synthase N-terminal" evidence="8">
    <location>
        <begin position="39"/>
        <end position="180"/>
    </location>
</feature>
<keyword evidence="6" id="KW-0119">Carbohydrate metabolism</keyword>
<dbReference type="AlphaFoldDB" id="A0AA41UIW9"/>
<comment type="subunit">
    <text evidence="2">Homodimer.</text>
</comment>
<comment type="caution">
    <text evidence="9">The sequence shown here is derived from an EMBL/GenBank/DDBJ whole genome shotgun (WGS) entry which is preliminary data.</text>
</comment>
<evidence type="ECO:0000313" key="10">
    <source>
        <dbReference type="Proteomes" id="UP001165427"/>
    </source>
</evidence>
<dbReference type="InterPro" id="IPR052078">
    <property type="entry name" value="Trehalose_Metab_GTase"/>
</dbReference>
<organism evidence="9 10">
    <name type="scientific">Desulfatitalea alkaliphila</name>
    <dbReference type="NCBI Taxonomy" id="2929485"/>
    <lineage>
        <taxon>Bacteria</taxon>
        <taxon>Pseudomonadati</taxon>
        <taxon>Thermodesulfobacteriota</taxon>
        <taxon>Desulfobacteria</taxon>
        <taxon>Desulfobacterales</taxon>
        <taxon>Desulfosarcinaceae</taxon>
        <taxon>Desulfatitalea</taxon>
    </lineage>
</organism>
<dbReference type="EMBL" id="JALJRB010000007">
    <property type="protein sequence ID" value="MCJ8500549.1"/>
    <property type="molecule type" value="Genomic_DNA"/>
</dbReference>
<evidence type="ECO:0000256" key="1">
    <source>
        <dbReference type="ARBA" id="ARBA00009481"/>
    </source>
</evidence>
<dbReference type="InterPro" id="IPR049438">
    <property type="entry name" value="TreT_GT1"/>
</dbReference>
<evidence type="ECO:0000256" key="6">
    <source>
        <dbReference type="ARBA" id="ARBA00023277"/>
    </source>
</evidence>
<evidence type="ECO:0000313" key="9">
    <source>
        <dbReference type="EMBL" id="MCJ8500549.1"/>
    </source>
</evidence>
<dbReference type="GO" id="GO:0016757">
    <property type="term" value="F:glycosyltransferase activity"/>
    <property type="evidence" value="ECO:0007669"/>
    <property type="project" value="UniProtKB-KW"/>
</dbReference>
<dbReference type="PANTHER" id="PTHR47779:SF1">
    <property type="entry name" value="SYNTHASE (CCG-9), PUTATIVE (AFU_ORTHOLOGUE AFUA_3G12100)-RELATED"/>
    <property type="match status" value="1"/>
</dbReference>
<dbReference type="Pfam" id="PF21269">
    <property type="entry name" value="TreT_GT1"/>
    <property type="match status" value="1"/>
</dbReference>
<keyword evidence="3" id="KW-0313">Glucose metabolism</keyword>
<reference evidence="9" key="1">
    <citation type="submission" date="2022-04" db="EMBL/GenBank/DDBJ databases">
        <title>Desulfatitalea alkaliphila sp. nov., a novel anaerobic sulfate-reducing bacterium isolated from terrestrial mud volcano, Taman Peninsula, Russia.</title>
        <authorList>
            <person name="Khomyakova M.A."/>
            <person name="Merkel A.Y."/>
            <person name="Slobodkin A.I."/>
        </authorList>
    </citation>
    <scope>NUCLEOTIDE SEQUENCE</scope>
    <source>
        <strain evidence="9">M08but</strain>
    </source>
</reference>
<dbReference type="Proteomes" id="UP001165427">
    <property type="component" value="Unassembled WGS sequence"/>
</dbReference>
<dbReference type="RefSeq" id="WP_246905244.1">
    <property type="nucleotide sequence ID" value="NZ_JALJRB010000007.1"/>
</dbReference>
<dbReference type="Pfam" id="PF00534">
    <property type="entry name" value="Glycos_transf_1"/>
    <property type="match status" value="1"/>
</dbReference>
<accession>A0AA41UIW9</accession>
<keyword evidence="10" id="KW-1185">Reference proteome</keyword>
<gene>
    <name evidence="9" type="ORF">MRX98_08190</name>
</gene>
<keyword evidence="5 9" id="KW-0808">Transferase</keyword>
<evidence type="ECO:0000256" key="5">
    <source>
        <dbReference type="ARBA" id="ARBA00022679"/>
    </source>
</evidence>
<evidence type="ECO:0000259" key="7">
    <source>
        <dbReference type="Pfam" id="PF00534"/>
    </source>
</evidence>
<dbReference type="InterPro" id="IPR001296">
    <property type="entry name" value="Glyco_trans_1"/>
</dbReference>
<feature type="domain" description="Glycosyl transferase family 1" evidence="7">
    <location>
        <begin position="215"/>
        <end position="377"/>
    </location>
</feature>
<evidence type="ECO:0000259" key="8">
    <source>
        <dbReference type="Pfam" id="PF21269"/>
    </source>
</evidence>
<proteinExistence type="inferred from homology"/>
<evidence type="ECO:0000256" key="4">
    <source>
        <dbReference type="ARBA" id="ARBA00022676"/>
    </source>
</evidence>
<evidence type="ECO:0000256" key="3">
    <source>
        <dbReference type="ARBA" id="ARBA00022526"/>
    </source>
</evidence>
<comment type="similarity">
    <text evidence="1">Belongs to the glycosyltransferase group 1 family. Glycosyltransferase 4 subfamily.</text>
</comment>
<sequence>MERLGVMTPIEKYADLIGQAALDRIFAKARPIFGMRVVHINSTYNGGGVAEMLDPLSILMNQVGIETEWHLLQGELDFFSVTKKMHNALQGAEIHQTQRKMQIYEEVLRKNAARMHLNRFDRVVVHDPQPLFLINHYTKNCPWIWRCHIDLSRPNPTLMNYLMPVMDKYDAVVVSAEQYKQRLQVPQRIFMPAINPFSIKNKELTEDEVDERLWHYGIPTDLPLVVQVSRFDIWKDPQGVIDAFKIARRQVNATLVLLGNVATDDPEGPAIYKSLLDQQEDRIILISKDDTCLVNALQRKAAVVLQKSLREGFGLTVTEAMWKGTPVIGGNVGGIPLQIEDGVNGFLVSDVEEAADRIVRLLKDRRLRERMGRHARQTVIEKFLLTRLLEQYIDLFRAFETRFFLKDQGPGDRA</sequence>
<protein>
    <submittedName>
        <fullName evidence="9">Glycosyltransferase</fullName>
        <ecNumber evidence="9">2.4.-.-</ecNumber>
    </submittedName>
</protein>
<evidence type="ECO:0000256" key="2">
    <source>
        <dbReference type="ARBA" id="ARBA00011738"/>
    </source>
</evidence>
<dbReference type="PANTHER" id="PTHR47779">
    <property type="entry name" value="SYNTHASE (CCG-9), PUTATIVE (AFU_ORTHOLOGUE AFUA_3G12100)-RELATED"/>
    <property type="match status" value="1"/>
</dbReference>
<dbReference type="EC" id="2.4.-.-" evidence="9"/>
<dbReference type="Gene3D" id="3.40.50.2000">
    <property type="entry name" value="Glycogen Phosphorylase B"/>
    <property type="match status" value="2"/>
</dbReference>
<keyword evidence="4 9" id="KW-0328">Glycosyltransferase</keyword>
<dbReference type="SUPFAM" id="SSF53756">
    <property type="entry name" value="UDP-Glycosyltransferase/glycogen phosphorylase"/>
    <property type="match status" value="1"/>
</dbReference>
<name>A0AA41UIW9_9BACT</name>
<dbReference type="GO" id="GO:0006006">
    <property type="term" value="P:glucose metabolic process"/>
    <property type="evidence" value="ECO:0007669"/>
    <property type="project" value="UniProtKB-KW"/>
</dbReference>